<evidence type="ECO:0000313" key="3">
    <source>
        <dbReference type="Proteomes" id="UP000225538"/>
    </source>
</evidence>
<dbReference type="Proteomes" id="UP000225538">
    <property type="component" value="Segment"/>
</dbReference>
<keyword evidence="1" id="KW-0812">Transmembrane</keyword>
<evidence type="ECO:0000313" key="2">
    <source>
        <dbReference type="EMBL" id="AMW61999.1"/>
    </source>
</evidence>
<name>A0A143FJ71_9CAUD</name>
<organism evidence="2 3">
    <name type="scientific">Bacillus phage Vinny</name>
    <dbReference type="NCBI Taxonomy" id="1805955"/>
    <lineage>
        <taxon>Viruses</taxon>
        <taxon>Duplodnaviria</taxon>
        <taxon>Heunggongvirae</taxon>
        <taxon>Uroviricota</taxon>
        <taxon>Caudoviricetes</taxon>
        <taxon>Herelleviridae</taxon>
        <taxon>Bastillevirinae</taxon>
        <taxon>Bastillevirus</taxon>
        <taxon>Bastillevirus evoli</taxon>
    </lineage>
</organism>
<evidence type="ECO:0000256" key="1">
    <source>
        <dbReference type="SAM" id="Phobius"/>
    </source>
</evidence>
<keyword evidence="1" id="KW-1133">Transmembrane helix</keyword>
<accession>A0A143FJ71</accession>
<proteinExistence type="predicted"/>
<dbReference type="EMBL" id="KU737346">
    <property type="protein sequence ID" value="AMW61999.1"/>
    <property type="molecule type" value="Genomic_DNA"/>
</dbReference>
<gene>
    <name evidence="2" type="ORF">DNAM5_255</name>
</gene>
<feature type="transmembrane region" description="Helical" evidence="1">
    <location>
        <begin position="39"/>
        <end position="58"/>
    </location>
</feature>
<feature type="transmembrane region" description="Helical" evidence="1">
    <location>
        <begin position="12"/>
        <end position="33"/>
    </location>
</feature>
<protein>
    <submittedName>
        <fullName evidence="2">Uncharacterized protein</fullName>
    </submittedName>
</protein>
<reference evidence="2 3" key="1">
    <citation type="submission" date="2016-02" db="EMBL/GenBank/DDBJ databases">
        <authorList>
            <person name="Wen L."/>
            <person name="He K."/>
            <person name="Yang H."/>
        </authorList>
    </citation>
    <scope>NUCLEOTIDE SEQUENCE [LARGE SCALE GENOMIC DNA]</scope>
</reference>
<sequence>MKLWELKHDLKWGRGMLTSSGISLAICSGYMIYTDAPYLLNFAVSFLAGGCFSVAHTLHKDLKRL</sequence>
<keyword evidence="1" id="KW-0472">Membrane</keyword>